<dbReference type="OrthoDB" id="9797674at2"/>
<comment type="subcellular location">
    <subcellularLocation>
        <location evidence="1">Cell membrane</location>
        <topology evidence="1">Multi-pass membrane protein</topology>
    </subcellularLocation>
</comment>
<reference evidence="9" key="1">
    <citation type="journal article" date="2019" name="Genome Announc.">
        <title>Draft Genome Sequence of Pseudoalteromonas piscicida Strain 36Y ROTHPW, an Hypersaline Seawater Isolate from the South Coast of Sonora, Mexico.</title>
        <authorList>
            <person name="Sanchez-Diaz R."/>
            <person name="Molina-Garza Z.J."/>
            <person name="Cruz-Suarez L.E."/>
            <person name="Selvin J."/>
            <person name="Kiran G.S."/>
            <person name="Ibarra-Gamez J.C."/>
            <person name="Gomez-Gil B."/>
            <person name="Galaviz-Silva L."/>
        </authorList>
    </citation>
    <scope>NUCLEOTIDE SEQUENCE [LARGE SCALE GENOMIC DNA]</scope>
    <source>
        <strain evidence="9">36Y_RITHPW</strain>
    </source>
</reference>
<dbReference type="SMART" id="SM01091">
    <property type="entry name" value="CorC_HlyC"/>
    <property type="match status" value="1"/>
</dbReference>
<keyword evidence="4 5" id="KW-1133">Transmembrane helix</keyword>
<keyword evidence="4 5" id="KW-0472">Membrane</keyword>
<dbReference type="PROSITE" id="PS51846">
    <property type="entry name" value="CNNM"/>
    <property type="match status" value="1"/>
</dbReference>
<keyword evidence="3" id="KW-0129">CBS domain</keyword>
<dbReference type="InterPro" id="IPR002550">
    <property type="entry name" value="CNNM"/>
</dbReference>
<dbReference type="SUPFAM" id="SSF54631">
    <property type="entry name" value="CBS-domain pair"/>
    <property type="match status" value="1"/>
</dbReference>
<evidence type="ECO:0000256" key="2">
    <source>
        <dbReference type="ARBA" id="ARBA00022475"/>
    </source>
</evidence>
<dbReference type="Gene3D" id="3.10.580.10">
    <property type="entry name" value="CBS-domain"/>
    <property type="match status" value="1"/>
</dbReference>
<dbReference type="Pfam" id="PF01595">
    <property type="entry name" value="CNNM"/>
    <property type="match status" value="1"/>
</dbReference>
<protein>
    <recommendedName>
        <fullName evidence="10">HlyC/CorC family transporter</fullName>
    </recommendedName>
</protein>
<dbReference type="EMBL" id="NKHF01000029">
    <property type="protein sequence ID" value="PCK32483.1"/>
    <property type="molecule type" value="Genomic_DNA"/>
</dbReference>
<accession>A0A2A5JSP3</accession>
<evidence type="ECO:0000256" key="4">
    <source>
        <dbReference type="PROSITE-ProRule" id="PRU01193"/>
    </source>
</evidence>
<dbReference type="RefSeq" id="WP_099641405.1">
    <property type="nucleotide sequence ID" value="NZ_NKHF01000029.1"/>
</dbReference>
<evidence type="ECO:0000256" key="3">
    <source>
        <dbReference type="PROSITE-ProRule" id="PRU00703"/>
    </source>
</evidence>
<dbReference type="InterPro" id="IPR016169">
    <property type="entry name" value="FAD-bd_PCMH_sub2"/>
</dbReference>
<feature type="transmembrane region" description="Helical" evidence="5">
    <location>
        <begin position="139"/>
        <end position="161"/>
    </location>
</feature>
<evidence type="ECO:0000259" key="7">
    <source>
        <dbReference type="PROSITE" id="PS51846"/>
    </source>
</evidence>
<evidence type="ECO:0000259" key="6">
    <source>
        <dbReference type="PROSITE" id="PS51371"/>
    </source>
</evidence>
<dbReference type="PROSITE" id="PS51371">
    <property type="entry name" value="CBS"/>
    <property type="match status" value="1"/>
</dbReference>
<dbReference type="InterPro" id="IPR000644">
    <property type="entry name" value="CBS_dom"/>
</dbReference>
<dbReference type="InterPro" id="IPR036318">
    <property type="entry name" value="FAD-bd_PCMH-like_sf"/>
</dbReference>
<evidence type="ECO:0008006" key="10">
    <source>
        <dbReference type="Google" id="ProtNLM"/>
    </source>
</evidence>
<keyword evidence="4 5" id="KW-0812">Transmembrane</keyword>
<dbReference type="AlphaFoldDB" id="A0A2A5JSP3"/>
<proteinExistence type="predicted"/>
<dbReference type="Proteomes" id="UP000228621">
    <property type="component" value="Unassembled WGS sequence"/>
</dbReference>
<sequence>MDFFWVLLLITLSAVFALCEISLAAARKVKLQTLFDLGDIRAKKVLYLQANAHQFFAAVQVVLNALAIVAGMIGESVFTPYVLQLLNWIVSFIGVDVAVHTAMLLQISTVVSFLLITSLFVLFADLLPKRIAMVIPETIAMRFINLMLASVWIFKPIIWLFNVFADWIIKLFNLPNERDEQVTRDDIYAVVDQSAEQGELCEHEYNIIGNVLDLNQTNITQAMINRDAIVWLDIQESEQNLSALIQTHCYQQYLLCDGSLDKVVAAPEAKQLLNNILAHKPLLDGHQQDFHKPVILLDTLSLSDALDGLKSHESNCAVVINEFSTVVGMVTLSSILNLIALKDDQAIEAQFRQKDNARWQVQGDMSIKDFQTSVIEYEFEPIESIETLAGFVIHRLKHFPVEGESLEVDGYKFRVMEIQGLAIKQIEVTKEPTI</sequence>
<organism evidence="8 9">
    <name type="scientific">Pseudoalteromonas piscicida</name>
    <dbReference type="NCBI Taxonomy" id="43662"/>
    <lineage>
        <taxon>Bacteria</taxon>
        <taxon>Pseudomonadati</taxon>
        <taxon>Pseudomonadota</taxon>
        <taxon>Gammaproteobacteria</taxon>
        <taxon>Alteromonadales</taxon>
        <taxon>Pseudoalteromonadaceae</taxon>
        <taxon>Pseudoalteromonas</taxon>
    </lineage>
</organism>
<dbReference type="Pfam" id="PF03471">
    <property type="entry name" value="CorC_HlyC"/>
    <property type="match status" value="1"/>
</dbReference>
<dbReference type="GO" id="GO:0005886">
    <property type="term" value="C:plasma membrane"/>
    <property type="evidence" value="ECO:0007669"/>
    <property type="project" value="UniProtKB-SubCell"/>
</dbReference>
<feature type="domain" description="CNNM transmembrane" evidence="7">
    <location>
        <begin position="1"/>
        <end position="205"/>
    </location>
</feature>
<dbReference type="SUPFAM" id="SSF56176">
    <property type="entry name" value="FAD-binding/transporter-associated domain-like"/>
    <property type="match status" value="1"/>
</dbReference>
<keyword evidence="9" id="KW-1185">Reference proteome</keyword>
<dbReference type="Gene3D" id="3.30.465.10">
    <property type="match status" value="1"/>
</dbReference>
<dbReference type="PANTHER" id="PTHR43099">
    <property type="entry name" value="UPF0053 PROTEIN YRKA"/>
    <property type="match status" value="1"/>
</dbReference>
<dbReference type="InterPro" id="IPR046342">
    <property type="entry name" value="CBS_dom_sf"/>
</dbReference>
<dbReference type="GO" id="GO:0050660">
    <property type="term" value="F:flavin adenine dinucleotide binding"/>
    <property type="evidence" value="ECO:0007669"/>
    <property type="project" value="InterPro"/>
</dbReference>
<feature type="transmembrane region" description="Helical" evidence="5">
    <location>
        <begin position="50"/>
        <end position="73"/>
    </location>
</feature>
<evidence type="ECO:0000313" key="9">
    <source>
        <dbReference type="Proteomes" id="UP000228621"/>
    </source>
</evidence>
<dbReference type="InterPro" id="IPR051676">
    <property type="entry name" value="UPF0053_domain"/>
</dbReference>
<keyword evidence="2" id="KW-1003">Cell membrane</keyword>
<gene>
    <name evidence="8" type="ORF">CEX98_07075</name>
</gene>
<evidence type="ECO:0000313" key="8">
    <source>
        <dbReference type="EMBL" id="PCK32483.1"/>
    </source>
</evidence>
<evidence type="ECO:0000256" key="1">
    <source>
        <dbReference type="ARBA" id="ARBA00004651"/>
    </source>
</evidence>
<dbReference type="InterPro" id="IPR005170">
    <property type="entry name" value="Transptr-assoc_dom"/>
</dbReference>
<dbReference type="PANTHER" id="PTHR43099:SF5">
    <property type="entry name" value="HLYC_CORC FAMILY TRANSPORTER"/>
    <property type="match status" value="1"/>
</dbReference>
<comment type="caution">
    <text evidence="8">The sequence shown here is derived from an EMBL/GenBank/DDBJ whole genome shotgun (WGS) entry which is preliminary data.</text>
</comment>
<evidence type="ECO:0000256" key="5">
    <source>
        <dbReference type="SAM" id="Phobius"/>
    </source>
</evidence>
<feature type="transmembrane region" description="Helical" evidence="5">
    <location>
        <begin position="110"/>
        <end position="127"/>
    </location>
</feature>
<name>A0A2A5JSP3_PSEO7</name>
<feature type="domain" description="CBS" evidence="6">
    <location>
        <begin position="289"/>
        <end position="347"/>
    </location>
</feature>